<dbReference type="PANTHER" id="PTHR14369:SF0">
    <property type="entry name" value="SURFEIT LOCUS PROTEIN 6"/>
    <property type="match status" value="1"/>
</dbReference>
<evidence type="ECO:0000259" key="2">
    <source>
        <dbReference type="Pfam" id="PF15459"/>
    </source>
</evidence>
<feature type="compositionally biased region" description="Acidic residues" evidence="1">
    <location>
        <begin position="124"/>
        <end position="133"/>
    </location>
</feature>
<comment type="caution">
    <text evidence="3">The sequence shown here is derived from an EMBL/GenBank/DDBJ whole genome shotgun (WGS) entry which is preliminary data.</text>
</comment>
<dbReference type="GO" id="GO:0003677">
    <property type="term" value="F:DNA binding"/>
    <property type="evidence" value="ECO:0007669"/>
    <property type="project" value="TreeGrafter"/>
</dbReference>
<feature type="compositionally biased region" description="Polar residues" evidence="1">
    <location>
        <begin position="191"/>
        <end position="202"/>
    </location>
</feature>
<feature type="region of interest" description="Disordered" evidence="1">
    <location>
        <begin position="160"/>
        <end position="202"/>
    </location>
</feature>
<dbReference type="Proteomes" id="UP000467840">
    <property type="component" value="Chromosome 15"/>
</dbReference>
<dbReference type="EMBL" id="JAAGAX010000005">
    <property type="protein sequence ID" value="KAF2314073.1"/>
    <property type="molecule type" value="Genomic_DNA"/>
</dbReference>
<feature type="domain" description="Ribosomal RNA-processing protein 14 N-terminal" evidence="2">
    <location>
        <begin position="44"/>
        <end position="103"/>
    </location>
</feature>
<protein>
    <recommendedName>
        <fullName evidence="2">Ribosomal RNA-processing protein 14 N-terminal domain-containing protein</fullName>
    </recommendedName>
</protein>
<evidence type="ECO:0000256" key="1">
    <source>
        <dbReference type="SAM" id="MobiDB-lite"/>
    </source>
</evidence>
<dbReference type="GO" id="GO:0005730">
    <property type="term" value="C:nucleolus"/>
    <property type="evidence" value="ECO:0007669"/>
    <property type="project" value="TreeGrafter"/>
</dbReference>
<dbReference type="InterPro" id="IPR007019">
    <property type="entry name" value="SURF6"/>
</dbReference>
<accession>A0A6A6MP46</accession>
<feature type="compositionally biased region" description="Basic and acidic residues" evidence="1">
    <location>
        <begin position="86"/>
        <end position="103"/>
    </location>
</feature>
<keyword evidence="4" id="KW-1185">Reference proteome</keyword>
<dbReference type="GO" id="GO:0042273">
    <property type="term" value="P:ribosomal large subunit biogenesis"/>
    <property type="evidence" value="ECO:0007669"/>
    <property type="project" value="TreeGrafter"/>
</dbReference>
<dbReference type="GO" id="GO:0042274">
    <property type="term" value="P:ribosomal small subunit biogenesis"/>
    <property type="evidence" value="ECO:0007669"/>
    <property type="project" value="TreeGrafter"/>
</dbReference>
<gene>
    <name evidence="3" type="ORF">GH714_021965</name>
</gene>
<feature type="region of interest" description="Disordered" evidence="1">
    <location>
        <begin position="86"/>
        <end position="148"/>
    </location>
</feature>
<dbReference type="InterPro" id="IPR029188">
    <property type="entry name" value="Rrp14_N"/>
</dbReference>
<evidence type="ECO:0000313" key="4">
    <source>
        <dbReference type="Proteomes" id="UP000467840"/>
    </source>
</evidence>
<reference evidence="3 4" key="1">
    <citation type="journal article" date="2020" name="Mol. Plant">
        <title>The Chromosome-Based Rubber Tree Genome Provides New Insights into Spurge Genome Evolution and Rubber Biosynthesis.</title>
        <authorList>
            <person name="Liu J."/>
            <person name="Shi C."/>
            <person name="Shi C.C."/>
            <person name="Li W."/>
            <person name="Zhang Q.J."/>
            <person name="Zhang Y."/>
            <person name="Li K."/>
            <person name="Lu H.F."/>
            <person name="Shi C."/>
            <person name="Zhu S.T."/>
            <person name="Xiao Z.Y."/>
            <person name="Nan H."/>
            <person name="Yue Y."/>
            <person name="Zhu X.G."/>
            <person name="Wu Y."/>
            <person name="Hong X.N."/>
            <person name="Fan G.Y."/>
            <person name="Tong Y."/>
            <person name="Zhang D."/>
            <person name="Mao C.L."/>
            <person name="Liu Y.L."/>
            <person name="Hao S.J."/>
            <person name="Liu W.Q."/>
            <person name="Lv M.Q."/>
            <person name="Zhang H.B."/>
            <person name="Liu Y."/>
            <person name="Hu-Tang G.R."/>
            <person name="Wang J.P."/>
            <person name="Wang J.H."/>
            <person name="Sun Y.H."/>
            <person name="Ni S.B."/>
            <person name="Chen W.B."/>
            <person name="Zhang X.C."/>
            <person name="Jiao Y.N."/>
            <person name="Eichler E.E."/>
            <person name="Li G.H."/>
            <person name="Liu X."/>
            <person name="Gao L.Z."/>
        </authorList>
    </citation>
    <scope>NUCLEOTIDE SEQUENCE [LARGE SCALE GENOMIC DNA]</scope>
    <source>
        <strain evidence="4">cv. GT1</strain>
        <tissue evidence="3">Leaf</tissue>
    </source>
</reference>
<organism evidence="3 4">
    <name type="scientific">Hevea brasiliensis</name>
    <name type="common">Para rubber tree</name>
    <name type="synonym">Siphonia brasiliensis</name>
    <dbReference type="NCBI Taxonomy" id="3981"/>
    <lineage>
        <taxon>Eukaryota</taxon>
        <taxon>Viridiplantae</taxon>
        <taxon>Streptophyta</taxon>
        <taxon>Embryophyta</taxon>
        <taxon>Tracheophyta</taxon>
        <taxon>Spermatophyta</taxon>
        <taxon>Magnoliopsida</taxon>
        <taxon>eudicotyledons</taxon>
        <taxon>Gunneridae</taxon>
        <taxon>Pentapetalae</taxon>
        <taxon>rosids</taxon>
        <taxon>fabids</taxon>
        <taxon>Malpighiales</taxon>
        <taxon>Euphorbiaceae</taxon>
        <taxon>Crotonoideae</taxon>
        <taxon>Micrandreae</taxon>
        <taxon>Hevea</taxon>
    </lineage>
</organism>
<proteinExistence type="predicted"/>
<sequence>MFSDFRIFISVPISKKISVSAQMKKKTQNLVNKSNLDIDLKYFIHESSLFFDKLIELIPAKFYLPTDDKEKKWFQGLSKDEKLWQRRNQEKTSRKHERERLDPQKSSTTTLDLLMKNLDKEKENDESDEEEVEINPMISGLEGDDQSATYEELRQRLHRKIEELRGGRNSSGSNKVKKKMRQKEFSKRNARGNQNLTKRNPQ</sequence>
<dbReference type="GO" id="GO:0003723">
    <property type="term" value="F:RNA binding"/>
    <property type="evidence" value="ECO:0007669"/>
    <property type="project" value="TreeGrafter"/>
</dbReference>
<name>A0A6A6MP46_HEVBR</name>
<evidence type="ECO:0000313" key="3">
    <source>
        <dbReference type="EMBL" id="KAF2314073.1"/>
    </source>
</evidence>
<dbReference type="AlphaFoldDB" id="A0A6A6MP46"/>
<dbReference type="PANTHER" id="PTHR14369">
    <property type="entry name" value="SURFEIT LOCUS PROTEIN 6"/>
    <property type="match status" value="1"/>
</dbReference>
<dbReference type="Pfam" id="PF15459">
    <property type="entry name" value="RRP14"/>
    <property type="match status" value="1"/>
</dbReference>